<organism evidence="1 2">
    <name type="scientific">Clostridium scatologenes</name>
    <dbReference type="NCBI Taxonomy" id="1548"/>
    <lineage>
        <taxon>Bacteria</taxon>
        <taxon>Bacillati</taxon>
        <taxon>Bacillota</taxon>
        <taxon>Clostridia</taxon>
        <taxon>Eubacteriales</taxon>
        <taxon>Clostridiaceae</taxon>
        <taxon>Clostridium</taxon>
    </lineage>
</organism>
<reference evidence="1 2" key="1">
    <citation type="journal article" date="2015" name="J. Biotechnol.">
        <title>Complete genome sequence of a malodorant-producing acetogen, Clostridium scatologenes ATCC 25775(T).</title>
        <authorList>
            <person name="Zhu Z."/>
            <person name="Guo T."/>
            <person name="Zheng H."/>
            <person name="Song T."/>
            <person name="Ouyang P."/>
            <person name="Xie J."/>
        </authorList>
    </citation>
    <scope>NUCLEOTIDE SEQUENCE [LARGE SCALE GENOMIC DNA]</scope>
    <source>
        <strain evidence="1 2">ATCC 25775</strain>
    </source>
</reference>
<dbReference type="RefSeq" id="WP_029954538.1">
    <property type="nucleotide sequence ID" value="NZ_CP009933.1"/>
</dbReference>
<dbReference type="InterPro" id="IPR025466">
    <property type="entry name" value="DUF4317"/>
</dbReference>
<protein>
    <submittedName>
        <fullName evidence="1">Uncharacterized protein</fullName>
    </submittedName>
</protein>
<gene>
    <name evidence="1" type="ORF">CSCA_1401</name>
</gene>
<sequence>MNKRDLADIRKEFKLGAYMLPIKEVYSVYLKKDNGEIIAKELNIFERMDTEKEELYLENFKKILTGTLDSKIFELNFKNKDTQDILYKALNDTGSINIYADKIVNMISENYTYDTDVVINFIKAEYYKAKKKDEEKEDDFVQAYDLILCTVNKVDLPKKALKLDYSDLTFKPNSALDMMINLKSPLDGFMFPSFSNGYVDADKIMYYSSKSKWLNNVFVEEVLGCKIKATAAEEKQIFDAILNTVIGDRIRPEIIQEIYENIMETLEDWDDEENKPSINMGRLKNILEFSGLSTEKVKSAFEELCGSDYEFRIMNIIPDMYSKSIKIENEYASISIEPKKLNTVKQIISQNGRKCLVLELNEDVQINGFMLESES</sequence>
<keyword evidence="2" id="KW-1185">Reference proteome</keyword>
<proteinExistence type="predicted"/>
<dbReference type="AlphaFoldDB" id="A0A0E3GQG4"/>
<evidence type="ECO:0000313" key="1">
    <source>
        <dbReference type="EMBL" id="AKA68526.1"/>
    </source>
</evidence>
<dbReference type="STRING" id="1548.CSCA_1401"/>
<accession>A0A0E3GQG4</accession>
<name>A0A0E3GQG4_CLOSL</name>
<dbReference type="Proteomes" id="UP000033115">
    <property type="component" value="Chromosome"/>
</dbReference>
<dbReference type="HOGENOM" id="CLU_044566_1_0_9"/>
<dbReference type="Pfam" id="PF14199">
    <property type="entry name" value="DUF4317"/>
    <property type="match status" value="1"/>
</dbReference>
<evidence type="ECO:0000313" key="2">
    <source>
        <dbReference type="Proteomes" id="UP000033115"/>
    </source>
</evidence>
<dbReference type="EMBL" id="CP009933">
    <property type="protein sequence ID" value="AKA68526.1"/>
    <property type="molecule type" value="Genomic_DNA"/>
</dbReference>
<dbReference type="KEGG" id="csq:CSCA_1401"/>